<name>A0AAD8PZ93_9PEZI</name>
<protein>
    <submittedName>
        <fullName evidence="2">Uncharacterized protein</fullName>
    </submittedName>
</protein>
<keyword evidence="3" id="KW-1185">Reference proteome</keyword>
<organism evidence="2 3">
    <name type="scientific">Colletotrichum navitas</name>
    <dbReference type="NCBI Taxonomy" id="681940"/>
    <lineage>
        <taxon>Eukaryota</taxon>
        <taxon>Fungi</taxon>
        <taxon>Dikarya</taxon>
        <taxon>Ascomycota</taxon>
        <taxon>Pezizomycotina</taxon>
        <taxon>Sordariomycetes</taxon>
        <taxon>Hypocreomycetidae</taxon>
        <taxon>Glomerellales</taxon>
        <taxon>Glomerellaceae</taxon>
        <taxon>Colletotrichum</taxon>
        <taxon>Colletotrichum graminicola species complex</taxon>
    </lineage>
</organism>
<dbReference type="RefSeq" id="XP_060414150.1">
    <property type="nucleotide sequence ID" value="XM_060560047.1"/>
</dbReference>
<feature type="compositionally biased region" description="Polar residues" evidence="1">
    <location>
        <begin position="138"/>
        <end position="148"/>
    </location>
</feature>
<evidence type="ECO:0000256" key="1">
    <source>
        <dbReference type="SAM" id="MobiDB-lite"/>
    </source>
</evidence>
<feature type="region of interest" description="Disordered" evidence="1">
    <location>
        <begin position="115"/>
        <end position="170"/>
    </location>
</feature>
<proteinExistence type="predicted"/>
<dbReference type="GeneID" id="85444287"/>
<comment type="caution">
    <text evidence="2">The sequence shown here is derived from an EMBL/GenBank/DDBJ whole genome shotgun (WGS) entry which is preliminary data.</text>
</comment>
<dbReference type="Proteomes" id="UP001230504">
    <property type="component" value="Unassembled WGS sequence"/>
</dbReference>
<feature type="compositionally biased region" description="Low complexity" evidence="1">
    <location>
        <begin position="149"/>
        <end position="159"/>
    </location>
</feature>
<reference evidence="2" key="1">
    <citation type="submission" date="2021-06" db="EMBL/GenBank/DDBJ databases">
        <title>Comparative genomics, transcriptomics and evolutionary studies reveal genomic signatures of adaptation to plant cell wall in hemibiotrophic fungi.</title>
        <authorList>
            <consortium name="DOE Joint Genome Institute"/>
            <person name="Baroncelli R."/>
            <person name="Diaz J.F."/>
            <person name="Benocci T."/>
            <person name="Peng M."/>
            <person name="Battaglia E."/>
            <person name="Haridas S."/>
            <person name="Andreopoulos W."/>
            <person name="Labutti K."/>
            <person name="Pangilinan J."/>
            <person name="Floch G.L."/>
            <person name="Makela M.R."/>
            <person name="Henrissat B."/>
            <person name="Grigoriev I.V."/>
            <person name="Crouch J.A."/>
            <person name="De Vries R.P."/>
            <person name="Sukno S.A."/>
            <person name="Thon M.R."/>
        </authorList>
    </citation>
    <scope>NUCLEOTIDE SEQUENCE</scope>
    <source>
        <strain evidence="2">CBS 125086</strain>
    </source>
</reference>
<evidence type="ECO:0000313" key="3">
    <source>
        <dbReference type="Proteomes" id="UP001230504"/>
    </source>
</evidence>
<sequence length="216" mass="24074">MAGDARKKGGVYSDNPKTRRTVEYLQNLPTEKRNEKRKNFLEYRSLRTTCITRAKKADYQQSRSRDDKLTMLREACHNAIANRLKKGIDYEGTDIETHVARFHDRAFFDGNKKNASASNIASTPSPASEAADPDSDTEQSANAHNGSQTTAPASTPSTTNIADSIGDHSTITDGIGEEFQLLEEEYEMILQEMSVRAYIQLQTAHKLRLLVEAAGF</sequence>
<dbReference type="EMBL" id="JAHLJV010000029">
    <property type="protein sequence ID" value="KAK1590676.1"/>
    <property type="molecule type" value="Genomic_DNA"/>
</dbReference>
<dbReference type="AlphaFoldDB" id="A0AAD8PZ93"/>
<accession>A0AAD8PZ93</accession>
<feature type="compositionally biased region" description="Polar residues" evidence="1">
    <location>
        <begin position="115"/>
        <end position="126"/>
    </location>
</feature>
<gene>
    <name evidence="2" type="ORF">LY79DRAFT_579681</name>
</gene>
<evidence type="ECO:0000313" key="2">
    <source>
        <dbReference type="EMBL" id="KAK1590676.1"/>
    </source>
</evidence>